<protein>
    <submittedName>
        <fullName evidence="2">Uncharacterized protein</fullName>
    </submittedName>
</protein>
<proteinExistence type="predicted"/>
<dbReference type="OrthoDB" id="6436482at2759"/>
<dbReference type="AlphaFoldDB" id="A0A8X7BYI6"/>
<feature type="compositionally biased region" description="Low complexity" evidence="1">
    <location>
        <begin position="154"/>
        <end position="385"/>
    </location>
</feature>
<feature type="region of interest" description="Disordered" evidence="1">
    <location>
        <begin position="154"/>
        <end position="389"/>
    </location>
</feature>
<reference evidence="2" key="1">
    <citation type="submission" date="2020-08" db="EMBL/GenBank/DDBJ databases">
        <title>Multicomponent nature underlies the extraordinary mechanical properties of spider dragline silk.</title>
        <authorList>
            <person name="Kono N."/>
            <person name="Nakamura H."/>
            <person name="Mori M."/>
            <person name="Yoshida Y."/>
            <person name="Ohtoshi R."/>
            <person name="Malay A.D."/>
            <person name="Moran D.A.P."/>
            <person name="Tomita M."/>
            <person name="Numata K."/>
            <person name="Arakawa K."/>
        </authorList>
    </citation>
    <scope>NUCLEOTIDE SEQUENCE</scope>
</reference>
<comment type="caution">
    <text evidence="2">The sequence shown here is derived from an EMBL/GenBank/DDBJ whole genome shotgun (WGS) entry which is preliminary data.</text>
</comment>
<organism evidence="2 3">
    <name type="scientific">Trichonephila inaurata madagascariensis</name>
    <dbReference type="NCBI Taxonomy" id="2747483"/>
    <lineage>
        <taxon>Eukaryota</taxon>
        <taxon>Metazoa</taxon>
        <taxon>Ecdysozoa</taxon>
        <taxon>Arthropoda</taxon>
        <taxon>Chelicerata</taxon>
        <taxon>Arachnida</taxon>
        <taxon>Araneae</taxon>
        <taxon>Araneomorphae</taxon>
        <taxon>Entelegynae</taxon>
        <taxon>Araneoidea</taxon>
        <taxon>Nephilidae</taxon>
        <taxon>Trichonephila</taxon>
        <taxon>Trichonephila inaurata</taxon>
    </lineage>
</organism>
<evidence type="ECO:0000256" key="1">
    <source>
        <dbReference type="SAM" id="MobiDB-lite"/>
    </source>
</evidence>
<evidence type="ECO:0000313" key="2">
    <source>
        <dbReference type="EMBL" id="GFY47342.1"/>
    </source>
</evidence>
<accession>A0A8X7BYI6</accession>
<sequence length="554" mass="59358">MVVIRVTLLIPNLFLLICLISSYSVFHAVQISTTQFYFWFEDKVHSNWILESYESSHMITCLQKCRNNPNCSGLALGPLPEETDNFARTCYTLWDVNEVDCEKDDCKKEGFQVYHTSKPVTITTEIPTTTNAPTTTSTTEVPIMTTENMTITSTQAATSTTTENQATTTQASTTTTTGAPNTTTKALITTTSKAPTTTTTEFTATTSTVAPSTTTTEAPTTTTTKAPSTTTTKAPTTTTTETPIPTTKSPTTTSTETPTTTTTEAPTTTTTKAPTTTTTKAPTTTTTETPTPTTKSPTTTVGTPTTTTTTEIPTTATEKDTTTITTLAPTTSEPTTSKATTTTEPTTTTTKATTTTEPTSTTTKTTTTTEPTTTTTLEPTTTKASKCSDNGIGSSVYSKCKDQDFGECAGDLARLMCDNPQDQIHITGLTAQVPLFSDKNMEAKCKNKFNKGIFSMNVEKSVHSPFSEDMKCGSSETITGIEVCFEDSLKYISIECNPLLPTYKLDSTVDSVENSKQDLGNAICTNDKAMVSLKLSKEDNGNIGVEIRCAKIVQ</sequence>
<dbReference type="EMBL" id="BMAV01005910">
    <property type="protein sequence ID" value="GFY47342.1"/>
    <property type="molecule type" value="Genomic_DNA"/>
</dbReference>
<keyword evidence="3" id="KW-1185">Reference proteome</keyword>
<dbReference type="Proteomes" id="UP000886998">
    <property type="component" value="Unassembled WGS sequence"/>
</dbReference>
<name>A0A8X7BYI6_9ARAC</name>
<gene>
    <name evidence="2" type="primary">AVEN_74549_1</name>
    <name evidence="2" type="ORF">TNIN_61951</name>
</gene>
<evidence type="ECO:0000313" key="3">
    <source>
        <dbReference type="Proteomes" id="UP000886998"/>
    </source>
</evidence>